<reference evidence="1 2" key="1">
    <citation type="submission" date="2020-08" db="EMBL/GenBank/DDBJ databases">
        <title>Genomic Encyclopedia of Type Strains, Phase III (KMG-III): the genomes of soil and plant-associated and newly described type strains.</title>
        <authorList>
            <person name="Whitman W."/>
        </authorList>
    </citation>
    <scope>NUCLEOTIDE SEQUENCE [LARGE SCALE GENOMIC DNA]</scope>
    <source>
        <strain evidence="1 2">CECT 8234</strain>
    </source>
</reference>
<dbReference type="EMBL" id="JACHXW010000005">
    <property type="protein sequence ID" value="MBB3151939.1"/>
    <property type="molecule type" value="Genomic_DNA"/>
</dbReference>
<dbReference type="AlphaFoldDB" id="A0A7W5C8C3"/>
<evidence type="ECO:0000313" key="2">
    <source>
        <dbReference type="Proteomes" id="UP000518605"/>
    </source>
</evidence>
<keyword evidence="2" id="KW-1185">Reference proteome</keyword>
<accession>A0A7W5C8C3</accession>
<gene>
    <name evidence="1" type="ORF">FHS16_001985</name>
</gene>
<organism evidence="1 2">
    <name type="scientific">Paenibacillus endophyticus</name>
    <dbReference type="NCBI Taxonomy" id="1294268"/>
    <lineage>
        <taxon>Bacteria</taxon>
        <taxon>Bacillati</taxon>
        <taxon>Bacillota</taxon>
        <taxon>Bacilli</taxon>
        <taxon>Bacillales</taxon>
        <taxon>Paenibacillaceae</taxon>
        <taxon>Paenibacillus</taxon>
    </lineage>
</organism>
<comment type="caution">
    <text evidence="1">The sequence shown here is derived from an EMBL/GenBank/DDBJ whole genome shotgun (WGS) entry which is preliminary data.</text>
</comment>
<sequence length="144" mass="15988">MRPDHYKLMYEFVQWAGTQSQIEGIALVGPCADDENEENANLSFLLITDKKNKTIEAILHQFPFEPLEQASVEEHGMLSSIKAVYASGIDADYGVAGEEWLRHPLEGELGAALSMGFKVIWESEGLFDGLHLAIANYVAEQMLS</sequence>
<protein>
    <submittedName>
        <fullName evidence="1">Uncharacterized protein</fullName>
    </submittedName>
</protein>
<name>A0A7W5C8C3_9BACL</name>
<proteinExistence type="predicted"/>
<dbReference type="RefSeq" id="WP_183561430.1">
    <property type="nucleotide sequence ID" value="NZ_CBCSLB010000003.1"/>
</dbReference>
<evidence type="ECO:0000313" key="1">
    <source>
        <dbReference type="EMBL" id="MBB3151939.1"/>
    </source>
</evidence>
<dbReference type="Proteomes" id="UP000518605">
    <property type="component" value="Unassembled WGS sequence"/>
</dbReference>